<dbReference type="GeneID" id="63807414"/>
<feature type="chain" id="PRO_5012937457" description="Chitin-binding type-2 domain-containing protein" evidence="2">
    <location>
        <begin position="19"/>
        <end position="648"/>
    </location>
</feature>
<evidence type="ECO:0000313" key="3">
    <source>
        <dbReference type="EMBL" id="ORX63970.1"/>
    </source>
</evidence>
<keyword evidence="2" id="KW-0732">Signal</keyword>
<feature type="region of interest" description="Disordered" evidence="1">
    <location>
        <begin position="16"/>
        <end position="81"/>
    </location>
</feature>
<keyword evidence="4" id="KW-1185">Reference proteome</keyword>
<comment type="caution">
    <text evidence="3">The sequence shown here is derived from an EMBL/GenBank/DDBJ whole genome shotgun (WGS) entry which is preliminary data.</text>
</comment>
<evidence type="ECO:0000313" key="4">
    <source>
        <dbReference type="Proteomes" id="UP000193922"/>
    </source>
</evidence>
<reference evidence="3 4" key="1">
    <citation type="submission" date="2016-07" db="EMBL/GenBank/DDBJ databases">
        <title>Pervasive Adenine N6-methylation of Active Genes in Fungi.</title>
        <authorList>
            <consortium name="DOE Joint Genome Institute"/>
            <person name="Mondo S.J."/>
            <person name="Dannebaum R.O."/>
            <person name="Kuo R.C."/>
            <person name="Labutti K."/>
            <person name="Haridas S."/>
            <person name="Kuo A."/>
            <person name="Salamov A."/>
            <person name="Ahrendt S.R."/>
            <person name="Lipzen A."/>
            <person name="Sullivan W."/>
            <person name="Andreopoulos W.B."/>
            <person name="Clum A."/>
            <person name="Lindquist E."/>
            <person name="Daum C."/>
            <person name="Ramamoorthy G.K."/>
            <person name="Gryganskyi A."/>
            <person name="Culley D."/>
            <person name="Magnuson J.K."/>
            <person name="James T.Y."/>
            <person name="O'Malley M.A."/>
            <person name="Stajich J.E."/>
            <person name="Spatafora J.W."/>
            <person name="Visel A."/>
            <person name="Grigoriev I.V."/>
        </authorList>
    </citation>
    <scope>NUCLEOTIDE SEQUENCE [LARGE SCALE GENOMIC DNA]</scope>
    <source>
        <strain evidence="3 4">ATCC 12442</strain>
    </source>
</reference>
<feature type="signal peptide" evidence="2">
    <location>
        <begin position="1"/>
        <end position="18"/>
    </location>
</feature>
<evidence type="ECO:0008006" key="5">
    <source>
        <dbReference type="Google" id="ProtNLM"/>
    </source>
</evidence>
<dbReference type="OrthoDB" id="5536345at2759"/>
<protein>
    <recommendedName>
        <fullName evidence="5">Chitin-binding type-2 domain-containing protein</fullName>
    </recommendedName>
</protein>
<accession>A0A1Y1VRR4</accession>
<name>A0A1Y1VRR4_9FUNG</name>
<dbReference type="STRING" id="61395.A0A1Y1VRR4"/>
<organism evidence="3 4">
    <name type="scientific">Linderina pennispora</name>
    <dbReference type="NCBI Taxonomy" id="61395"/>
    <lineage>
        <taxon>Eukaryota</taxon>
        <taxon>Fungi</taxon>
        <taxon>Fungi incertae sedis</taxon>
        <taxon>Zoopagomycota</taxon>
        <taxon>Kickxellomycotina</taxon>
        <taxon>Kickxellomycetes</taxon>
        <taxon>Kickxellales</taxon>
        <taxon>Kickxellaceae</taxon>
        <taxon>Linderina</taxon>
    </lineage>
</organism>
<dbReference type="EMBL" id="MCFD01000136">
    <property type="protein sequence ID" value="ORX63970.1"/>
    <property type="molecule type" value="Genomic_DNA"/>
</dbReference>
<proteinExistence type="predicted"/>
<dbReference type="AlphaFoldDB" id="A0A1Y1VRR4"/>
<feature type="compositionally biased region" description="Low complexity" evidence="1">
    <location>
        <begin position="24"/>
        <end position="77"/>
    </location>
</feature>
<dbReference type="Proteomes" id="UP000193922">
    <property type="component" value="Unassembled WGS sequence"/>
</dbReference>
<evidence type="ECO:0000256" key="1">
    <source>
        <dbReference type="SAM" id="MobiDB-lite"/>
    </source>
</evidence>
<gene>
    <name evidence="3" type="ORF">DL89DRAFT_297883</name>
</gene>
<evidence type="ECO:0000256" key="2">
    <source>
        <dbReference type="SAM" id="SignalP"/>
    </source>
</evidence>
<dbReference type="RefSeq" id="XP_040739123.1">
    <property type="nucleotide sequence ID" value="XM_040890766.1"/>
</dbReference>
<sequence length="648" mass="69836">MKAIYASLLFLAATAAQSSNNEDSAPAADAASAAPVASAQTSASPESAAPTSATTPESAVQPESAAQPEPAAQPESPDFSKHCSNNGESLCASDADNKFWSCTDGKWALMTCSNNDVCGQSSDNRAVCHDPSKPIEKPEQPQKLEPCDNVGDGKCASDGKDKYYTCTDKGWQLLTCDGDTICGQSSENAVVCHDPNKPLEKPEQPQKLEPCDNVGDGKCASDGKDKYYTCTDKGWQLLTCDGDTICGQSSENAVVCHDPNKPLEKPEQPQKLEPCDNVGDGKCASDGKNKYYTCTDKGWQLLTCDGDTICGQSSENAVVCHDPNKPLEKPEQPQKLEPCDTVNATMCDSTNKSKFFKCVDNKWMNMACDKGNVCAIRNSKVQCMDQATADAPVDYCKTDKATRCAADNKKVFQVCTDGYWQNSTCSDNNYCLFKNDKATCVDKAASEAVQVPCRTENATQCYDGQKNMYQVCIDHYWTNSTCAKDTYCLFRNGKTTCVDKATAEAPVQPCTTANATRCVDDDSIFQICISDYWTNSTCDSGNVCGMKQDVPDQPCKKDKATQCIDGKPGMYQMCIDKLWQNMTCTSGNVCRIKDDNVVCVDKDAATSETNVYSGVDQSAFIPSAGSADVIMSVALSAFLAISTIAFVV</sequence>